<dbReference type="Pfam" id="PF00216">
    <property type="entry name" value="Bac_DNA_binding"/>
    <property type="match status" value="1"/>
</dbReference>
<evidence type="ECO:0000313" key="5">
    <source>
        <dbReference type="EMBL" id="SDV51439.1"/>
    </source>
</evidence>
<dbReference type="PANTHER" id="PTHR33175">
    <property type="entry name" value="DNA-BINDING PROTEIN HU"/>
    <property type="match status" value="1"/>
</dbReference>
<keyword evidence="3 5" id="KW-0238">DNA-binding</keyword>
<dbReference type="STRING" id="1770053.SAMN05216551_11745"/>
<dbReference type="InterPro" id="IPR010992">
    <property type="entry name" value="IHF-like_DNA-bd_dom_sf"/>
</dbReference>
<dbReference type="OrthoDB" id="9799835at2"/>
<accession>A0A1H2PVV0</accession>
<reference evidence="6" key="1">
    <citation type="submission" date="2016-09" db="EMBL/GenBank/DDBJ databases">
        <authorList>
            <person name="Varghese N."/>
            <person name="Submissions S."/>
        </authorList>
    </citation>
    <scope>NUCLEOTIDE SEQUENCE [LARGE SCALE GENOMIC DNA]</scope>
    <source>
        <strain evidence="6">JS23</strain>
    </source>
</reference>
<dbReference type="PRINTS" id="PR01727">
    <property type="entry name" value="DNABINDINGHU"/>
</dbReference>
<dbReference type="Proteomes" id="UP000243719">
    <property type="component" value="Unassembled WGS sequence"/>
</dbReference>
<gene>
    <name evidence="5" type="ORF">SAMN05216551_11745</name>
</gene>
<dbReference type="CDD" id="cd13831">
    <property type="entry name" value="HU"/>
    <property type="match status" value="1"/>
</dbReference>
<dbReference type="InterPro" id="IPR000119">
    <property type="entry name" value="Hist_DNA-bd"/>
</dbReference>
<sequence length="95" mass="9939">MNKSELAEKLAAELEVSASRGQEIVNAFVSVVTQALSRDESVQITGFGTFAPTERAARTGRNPATGAALEIAASSSVKFTVGSALKNAVNTQRKK</sequence>
<dbReference type="Gene3D" id="4.10.520.10">
    <property type="entry name" value="IHF-like DNA-binding proteins"/>
    <property type="match status" value="1"/>
</dbReference>
<organism evidence="5 6">
    <name type="scientific">Chitinasiproducens palmae</name>
    <dbReference type="NCBI Taxonomy" id="1770053"/>
    <lineage>
        <taxon>Bacteria</taxon>
        <taxon>Pseudomonadati</taxon>
        <taxon>Pseudomonadota</taxon>
        <taxon>Betaproteobacteria</taxon>
        <taxon>Burkholderiales</taxon>
        <taxon>Burkholderiaceae</taxon>
        <taxon>Chitinasiproducens</taxon>
    </lineage>
</organism>
<dbReference type="SMART" id="SM00411">
    <property type="entry name" value="BHL"/>
    <property type="match status" value="1"/>
</dbReference>
<dbReference type="GO" id="GO:0030527">
    <property type="term" value="F:structural constituent of chromatin"/>
    <property type="evidence" value="ECO:0007669"/>
    <property type="project" value="InterPro"/>
</dbReference>
<dbReference type="GO" id="GO:0005829">
    <property type="term" value="C:cytosol"/>
    <property type="evidence" value="ECO:0007669"/>
    <property type="project" value="TreeGrafter"/>
</dbReference>
<evidence type="ECO:0000256" key="2">
    <source>
        <dbReference type="ARBA" id="ARBA00023067"/>
    </source>
</evidence>
<comment type="similarity">
    <text evidence="1 4">Belongs to the bacterial histone-like protein family.</text>
</comment>
<dbReference type="AlphaFoldDB" id="A0A1H2PVV0"/>
<dbReference type="PROSITE" id="PS00045">
    <property type="entry name" value="HISTONE_LIKE"/>
    <property type="match status" value="1"/>
</dbReference>
<evidence type="ECO:0000313" key="6">
    <source>
        <dbReference type="Proteomes" id="UP000243719"/>
    </source>
</evidence>
<dbReference type="SUPFAM" id="SSF47729">
    <property type="entry name" value="IHF-like DNA-binding proteins"/>
    <property type="match status" value="1"/>
</dbReference>
<evidence type="ECO:0000256" key="4">
    <source>
        <dbReference type="RuleBase" id="RU003939"/>
    </source>
</evidence>
<dbReference type="EMBL" id="FNLO01000017">
    <property type="protein sequence ID" value="SDV51439.1"/>
    <property type="molecule type" value="Genomic_DNA"/>
</dbReference>
<dbReference type="InterPro" id="IPR020816">
    <property type="entry name" value="Histone-like_DNA-bd_CS"/>
</dbReference>
<evidence type="ECO:0000256" key="1">
    <source>
        <dbReference type="ARBA" id="ARBA00010529"/>
    </source>
</evidence>
<dbReference type="RefSeq" id="WP_091913092.1">
    <property type="nucleotide sequence ID" value="NZ_FNLO01000017.1"/>
</dbReference>
<dbReference type="PANTHER" id="PTHR33175:SF3">
    <property type="entry name" value="DNA-BINDING PROTEIN HU-BETA"/>
    <property type="match status" value="1"/>
</dbReference>
<protein>
    <submittedName>
        <fullName evidence="5">DNA-binding protein HU-beta</fullName>
    </submittedName>
</protein>
<name>A0A1H2PVV0_9BURK</name>
<evidence type="ECO:0000256" key="3">
    <source>
        <dbReference type="ARBA" id="ARBA00023125"/>
    </source>
</evidence>
<dbReference type="GO" id="GO:0003677">
    <property type="term" value="F:DNA binding"/>
    <property type="evidence" value="ECO:0007669"/>
    <property type="project" value="UniProtKB-KW"/>
</dbReference>
<dbReference type="GO" id="GO:0030261">
    <property type="term" value="P:chromosome condensation"/>
    <property type="evidence" value="ECO:0007669"/>
    <property type="project" value="UniProtKB-KW"/>
</dbReference>
<proteinExistence type="inferred from homology"/>
<keyword evidence="2" id="KW-0226">DNA condensation</keyword>
<keyword evidence="6" id="KW-1185">Reference proteome</keyword>